<feature type="region of interest" description="Disordered" evidence="7">
    <location>
        <begin position="362"/>
        <end position="384"/>
    </location>
</feature>
<evidence type="ECO:0000256" key="6">
    <source>
        <dbReference type="ARBA" id="ARBA00023136"/>
    </source>
</evidence>
<keyword evidence="2 8" id="KW-0812">Transmembrane</keyword>
<keyword evidence="3" id="KW-0256">Endoplasmic reticulum</keyword>
<dbReference type="InterPro" id="IPR009617">
    <property type="entry name" value="Seipin"/>
</dbReference>
<evidence type="ECO:0000256" key="8">
    <source>
        <dbReference type="SAM" id="Phobius"/>
    </source>
</evidence>
<evidence type="ECO:0000256" key="4">
    <source>
        <dbReference type="ARBA" id="ARBA00022989"/>
    </source>
</evidence>
<proteinExistence type="predicted"/>
<evidence type="ECO:0000256" key="2">
    <source>
        <dbReference type="ARBA" id="ARBA00022692"/>
    </source>
</evidence>
<dbReference type="GO" id="GO:0006629">
    <property type="term" value="P:lipid metabolic process"/>
    <property type="evidence" value="ECO:0007669"/>
    <property type="project" value="UniProtKB-KW"/>
</dbReference>
<keyword evidence="4 8" id="KW-1133">Transmembrane helix</keyword>
<dbReference type="AlphaFoldDB" id="A0AAJ8JTT7"/>
<reference evidence="9" key="2">
    <citation type="journal article" date="2022" name="Elife">
        <title>Obligate sexual reproduction of a homothallic fungus closely related to the Cryptococcus pathogenic species complex.</title>
        <authorList>
            <person name="Passer A.R."/>
            <person name="Clancey S.A."/>
            <person name="Shea T."/>
            <person name="David-Palma M."/>
            <person name="Averette A.F."/>
            <person name="Boekhout T."/>
            <person name="Porcel B.M."/>
            <person name="Nowrousian M."/>
            <person name="Cuomo C.A."/>
            <person name="Sun S."/>
            <person name="Heitman J."/>
            <person name="Coelho M.A."/>
        </authorList>
    </citation>
    <scope>NUCLEOTIDE SEQUENCE</scope>
    <source>
        <strain evidence="9">CBS 7841</strain>
    </source>
</reference>
<keyword evidence="10" id="KW-1185">Reference proteome</keyword>
<dbReference type="RefSeq" id="XP_066068971.1">
    <property type="nucleotide sequence ID" value="XM_066212874.1"/>
</dbReference>
<reference evidence="9" key="3">
    <citation type="submission" date="2024-01" db="EMBL/GenBank/DDBJ databases">
        <authorList>
            <person name="Coelho M.A."/>
            <person name="David-Palma M."/>
            <person name="Shea T."/>
            <person name="Sun S."/>
            <person name="Cuomo C.A."/>
            <person name="Heitman J."/>
        </authorList>
    </citation>
    <scope>NUCLEOTIDE SEQUENCE</scope>
    <source>
        <strain evidence="9">CBS 7841</strain>
    </source>
</reference>
<dbReference type="KEGG" id="cdep:91087684"/>
<evidence type="ECO:0000256" key="7">
    <source>
        <dbReference type="SAM" id="MobiDB-lite"/>
    </source>
</evidence>
<gene>
    <name evidence="9" type="ORF">L203_103473</name>
</gene>
<evidence type="ECO:0000256" key="3">
    <source>
        <dbReference type="ARBA" id="ARBA00022824"/>
    </source>
</evidence>
<sequence>MPVSYQKEHLLEKDSSRGITRGLDGRYERRSIGTDFLDFLGSLLRLALAPVVYPVRMVYQAITAPLTMSLILKLALLLFLLVASSIITILAVGTFYWSSSVGGPVDVEGWMVYGSTKQRLPHASVSLPQDKILEDMHYDVQVEMELVRPNKMNVDTDNFMLSLELRSLKDPGVVVISAAQPSLVPSPLPLSFLSIPSLLAQFLPPCVIPWPFRSLCPSRLLGSGRKQYQKVQQRRAKAGFMNSPLIRNIVPIKKDLMEGVILKPSQSSGSVVGSAFLSVGREDAFENSYTLDGRIMEIRTTGWVVVRFIPRPGGIRWLVSSHPLPPLLLLPPLSLSLSLSSSLFACIIMTLLQRSRRRTKATSKLDRKSLESTRRNDPFTDDNKLAKKDKSRLEEAWKQTNYEVPNKIVSEIKGLVSGDEASETGVASAEETIDSNHFFDEDSSKVTTDSEGE</sequence>
<dbReference type="GO" id="GO:0005789">
    <property type="term" value="C:endoplasmic reticulum membrane"/>
    <property type="evidence" value="ECO:0007669"/>
    <property type="project" value="UniProtKB-SubCell"/>
</dbReference>
<feature type="region of interest" description="Disordered" evidence="7">
    <location>
        <begin position="418"/>
        <end position="453"/>
    </location>
</feature>
<organism evidence="9 10">
    <name type="scientific">Cryptococcus depauperatus CBS 7841</name>
    <dbReference type="NCBI Taxonomy" id="1295531"/>
    <lineage>
        <taxon>Eukaryota</taxon>
        <taxon>Fungi</taxon>
        <taxon>Dikarya</taxon>
        <taxon>Basidiomycota</taxon>
        <taxon>Agaricomycotina</taxon>
        <taxon>Tremellomycetes</taxon>
        <taxon>Tremellales</taxon>
        <taxon>Cryptococcaceae</taxon>
        <taxon>Cryptococcus</taxon>
    </lineage>
</organism>
<evidence type="ECO:0000256" key="5">
    <source>
        <dbReference type="ARBA" id="ARBA00023098"/>
    </source>
</evidence>
<accession>A0AAJ8JTT7</accession>
<dbReference type="GeneID" id="91087684"/>
<feature type="transmembrane region" description="Helical" evidence="8">
    <location>
        <begin position="71"/>
        <end position="97"/>
    </location>
</feature>
<dbReference type="CDD" id="cd23995">
    <property type="entry name" value="Seipin_BSCL2_like"/>
    <property type="match status" value="1"/>
</dbReference>
<protein>
    <recommendedName>
        <fullName evidence="11">Endoplasmic reticulum protein</fullName>
    </recommendedName>
</protein>
<evidence type="ECO:0008006" key="11">
    <source>
        <dbReference type="Google" id="ProtNLM"/>
    </source>
</evidence>
<evidence type="ECO:0000256" key="1">
    <source>
        <dbReference type="ARBA" id="ARBA00004477"/>
    </source>
</evidence>
<feature type="compositionally biased region" description="Basic and acidic residues" evidence="7">
    <location>
        <begin position="363"/>
        <end position="384"/>
    </location>
</feature>
<comment type="subcellular location">
    <subcellularLocation>
        <location evidence="1">Endoplasmic reticulum membrane</location>
        <topology evidence="1">Multi-pass membrane protein</topology>
    </subcellularLocation>
</comment>
<dbReference type="EMBL" id="CP143787">
    <property type="protein sequence ID" value="WVN88271.1"/>
    <property type="molecule type" value="Genomic_DNA"/>
</dbReference>
<dbReference type="Proteomes" id="UP000094043">
    <property type="component" value="Chromosome 4"/>
</dbReference>
<dbReference type="Pfam" id="PF06775">
    <property type="entry name" value="Seipin"/>
    <property type="match status" value="1"/>
</dbReference>
<keyword evidence="6 8" id="KW-0472">Membrane</keyword>
<name>A0AAJ8JTT7_9TREE</name>
<feature type="transmembrane region" description="Helical" evidence="8">
    <location>
        <begin position="328"/>
        <end position="352"/>
    </location>
</feature>
<evidence type="ECO:0000313" key="9">
    <source>
        <dbReference type="EMBL" id="WVN88271.1"/>
    </source>
</evidence>
<keyword evidence="5" id="KW-0443">Lipid metabolism</keyword>
<dbReference type="GO" id="GO:0140042">
    <property type="term" value="P:lipid droplet formation"/>
    <property type="evidence" value="ECO:0007669"/>
    <property type="project" value="UniProtKB-ARBA"/>
</dbReference>
<reference evidence="9" key="1">
    <citation type="submission" date="2016-06" db="EMBL/GenBank/DDBJ databases">
        <authorList>
            <person name="Cuomo C."/>
            <person name="Litvintseva A."/>
            <person name="Heitman J."/>
            <person name="Chen Y."/>
            <person name="Sun S."/>
            <person name="Springer D."/>
            <person name="Dromer F."/>
            <person name="Young S."/>
            <person name="Zeng Q."/>
            <person name="Chapman S."/>
            <person name="Gujja S."/>
            <person name="Saif S."/>
            <person name="Birren B."/>
        </authorList>
    </citation>
    <scope>NUCLEOTIDE SEQUENCE</scope>
    <source>
        <strain evidence="9">CBS 7841</strain>
    </source>
</reference>
<evidence type="ECO:0000313" key="10">
    <source>
        <dbReference type="Proteomes" id="UP000094043"/>
    </source>
</evidence>